<name>A0ABM3GEQ4_NEOLC</name>
<dbReference type="Proteomes" id="UP000829291">
    <property type="component" value="Chromosome 6"/>
</dbReference>
<accession>A0ABM3GEQ4</accession>
<evidence type="ECO:0000313" key="3">
    <source>
        <dbReference type="Proteomes" id="UP000829291"/>
    </source>
</evidence>
<organism evidence="3 4">
    <name type="scientific">Neodiprion lecontei</name>
    <name type="common">Redheaded pine sawfly</name>
    <dbReference type="NCBI Taxonomy" id="441921"/>
    <lineage>
        <taxon>Eukaryota</taxon>
        <taxon>Metazoa</taxon>
        <taxon>Ecdysozoa</taxon>
        <taxon>Arthropoda</taxon>
        <taxon>Hexapoda</taxon>
        <taxon>Insecta</taxon>
        <taxon>Pterygota</taxon>
        <taxon>Neoptera</taxon>
        <taxon>Endopterygota</taxon>
        <taxon>Hymenoptera</taxon>
        <taxon>Tenthredinoidea</taxon>
        <taxon>Diprionidae</taxon>
        <taxon>Diprioninae</taxon>
        <taxon>Neodiprion</taxon>
    </lineage>
</organism>
<reference evidence="4" key="1">
    <citation type="submission" date="2025-08" db="UniProtKB">
        <authorList>
            <consortium name="RefSeq"/>
        </authorList>
    </citation>
    <scope>IDENTIFICATION</scope>
    <source>
        <tissue evidence="4">Thorax and Abdomen</tissue>
    </source>
</reference>
<feature type="compositionally biased region" description="Low complexity" evidence="1">
    <location>
        <begin position="96"/>
        <end position="110"/>
    </location>
</feature>
<gene>
    <name evidence="4" type="primary">LOC124294976</name>
</gene>
<evidence type="ECO:0000313" key="4">
    <source>
        <dbReference type="RefSeq" id="XP_046598731.1"/>
    </source>
</evidence>
<keyword evidence="3" id="KW-1185">Reference proteome</keyword>
<feature type="transmembrane region" description="Helical" evidence="2">
    <location>
        <begin position="12"/>
        <end position="29"/>
    </location>
</feature>
<evidence type="ECO:0000256" key="1">
    <source>
        <dbReference type="SAM" id="MobiDB-lite"/>
    </source>
</evidence>
<protein>
    <submittedName>
        <fullName evidence="4">Uncharacterized protein LOC124294976</fullName>
    </submittedName>
</protein>
<keyword evidence="2" id="KW-1133">Transmembrane helix</keyword>
<proteinExistence type="predicted"/>
<evidence type="ECO:0000256" key="2">
    <source>
        <dbReference type="SAM" id="Phobius"/>
    </source>
</evidence>
<sequence length="419" mass="44563">MAPVTDPAKIRSHLLISAIILAVISTGFTEGKNLRYRRGTNELRESYIVHYNNKGEPLSVAGFDEFIRVLNGKQAAPGLSYSSYAENSPFSPPSPETTALKPTTTTEATTSHQPKPLATGTLTTPYSIVIATGSPEPVHVNVGSTESPLKVPREMSGIPALPEVPVSTDKPALTLALGHDTAGISSQSSGWSQSSVDAPNLVTPTEYSSSKTTASSLRFPSGAEFPSKVISLQPAARLQTVLNYVPPASTLAGIDSYVPSSQTVTYASPLTAGFQKTYAYSHQPEVLNYASYPGQNVPAGNVPLIVRQSPQLIDIGQGLGQGYGSAPQELAVNLGGWGGIEYGGQRSISQAKPVPGIAKFGYAVPVSSPALSKVFRNVFFAVLQKRMEKCVVGYQRKRLLCASLRVPERRSRCTCLHMA</sequence>
<dbReference type="RefSeq" id="XP_046598731.1">
    <property type="nucleotide sequence ID" value="XM_046742775.1"/>
</dbReference>
<dbReference type="GeneID" id="124294976"/>
<feature type="region of interest" description="Disordered" evidence="1">
    <location>
        <begin position="84"/>
        <end position="120"/>
    </location>
</feature>
<keyword evidence="2" id="KW-0812">Transmembrane</keyword>
<keyword evidence="2" id="KW-0472">Membrane</keyword>